<dbReference type="InterPro" id="IPR005545">
    <property type="entry name" value="YCII"/>
</dbReference>
<dbReference type="Proteomes" id="UP000294359">
    <property type="component" value="Chromosome"/>
</dbReference>
<dbReference type="Gene3D" id="3.30.70.1060">
    <property type="entry name" value="Dimeric alpha+beta barrel"/>
    <property type="match status" value="2"/>
</dbReference>
<reference evidence="3" key="3">
    <citation type="submission" date="2022-12" db="EMBL/GenBank/DDBJ databases">
        <authorList>
            <person name="Sun Q."/>
            <person name="Kim S."/>
        </authorList>
    </citation>
    <scope>NUCLEOTIDE SEQUENCE</scope>
    <source>
        <strain evidence="3">KCTC 12344</strain>
    </source>
</reference>
<dbReference type="OrthoDB" id="9807535at2"/>
<organism evidence="3 6">
    <name type="scientific">Pseudoduganella plicata</name>
    <dbReference type="NCBI Taxonomy" id="321984"/>
    <lineage>
        <taxon>Bacteria</taxon>
        <taxon>Pseudomonadati</taxon>
        <taxon>Pseudomonadota</taxon>
        <taxon>Betaproteobacteria</taxon>
        <taxon>Burkholderiales</taxon>
        <taxon>Oxalobacteraceae</taxon>
        <taxon>Telluria group</taxon>
        <taxon>Pseudoduganella</taxon>
    </lineage>
</organism>
<dbReference type="Proteomes" id="UP000619512">
    <property type="component" value="Unassembled WGS sequence"/>
</dbReference>
<feature type="domain" description="YCII-related" evidence="2">
    <location>
        <begin position="148"/>
        <end position="217"/>
    </location>
</feature>
<keyword evidence="5" id="KW-1185">Reference proteome</keyword>
<name>A0A4P7BBI9_9BURK</name>
<evidence type="ECO:0000313" key="3">
    <source>
        <dbReference type="EMBL" id="GGY79013.1"/>
    </source>
</evidence>
<evidence type="ECO:0000313" key="5">
    <source>
        <dbReference type="Proteomes" id="UP000294359"/>
    </source>
</evidence>
<dbReference type="PANTHER" id="PTHR35174:SF4">
    <property type="entry name" value="BLL7163 PROTEIN"/>
    <property type="match status" value="1"/>
</dbReference>
<comment type="similarity">
    <text evidence="1">Belongs to the YciI family.</text>
</comment>
<dbReference type="EMBL" id="BMWW01000001">
    <property type="protein sequence ID" value="GGY79013.1"/>
    <property type="molecule type" value="Genomic_DNA"/>
</dbReference>
<proteinExistence type="inferred from homology"/>
<evidence type="ECO:0000256" key="1">
    <source>
        <dbReference type="ARBA" id="ARBA00007689"/>
    </source>
</evidence>
<protein>
    <recommendedName>
        <fullName evidence="2">YCII-related domain-containing protein</fullName>
    </recommendedName>
</protein>
<sequence length="234" mass="25198">MQFMVIRRADSGSETPGFPPVQLTGAVPAGRWLRPSASGVRLRCTGGQWSIHDGPFPADETIAGFALIDVPTREAALQWARAWPGADGEGHVELEVRETGCSGGCHNVDTGEAPRLTPYMVLLRSDATTELDVIPPPEIIDNMNRHNAAGVRAGTVLAGAGLQPTSKGARVRFKGGRATVVDGPFTEIKELIAGFWLIQTATRQEAYDWIMTYPFPTLPDVTVELREVALPARA</sequence>
<dbReference type="SUPFAM" id="SSF54909">
    <property type="entry name" value="Dimeric alpha+beta barrel"/>
    <property type="match status" value="2"/>
</dbReference>
<reference evidence="3" key="1">
    <citation type="journal article" date="2014" name="Int. J. Syst. Evol. Microbiol.">
        <title>Complete genome sequence of Corynebacterium casei LMG S-19264T (=DSM 44701T), isolated from a smear-ripened cheese.</title>
        <authorList>
            <consortium name="US DOE Joint Genome Institute (JGI-PGF)"/>
            <person name="Walter F."/>
            <person name="Albersmeier A."/>
            <person name="Kalinowski J."/>
            <person name="Ruckert C."/>
        </authorList>
    </citation>
    <scope>NUCLEOTIDE SEQUENCE</scope>
    <source>
        <strain evidence="3">KCTC 12344</strain>
    </source>
</reference>
<accession>A0A4P7BBI9</accession>
<dbReference type="EMBL" id="CP038026">
    <property type="protein sequence ID" value="QBQ35976.1"/>
    <property type="molecule type" value="Genomic_DNA"/>
</dbReference>
<reference evidence="4 5" key="2">
    <citation type="submission" date="2019-03" db="EMBL/GenBank/DDBJ databases">
        <title>Draft Genome Sequences of Six Type Strains of the Genus Massilia.</title>
        <authorList>
            <person name="Miess H."/>
            <person name="Frediansyhah A."/>
            <person name="Gross H."/>
        </authorList>
    </citation>
    <scope>NUCLEOTIDE SEQUENCE [LARGE SCALE GENOMIC DNA]</scope>
    <source>
        <strain evidence="4 5">DSM 17505</strain>
    </source>
</reference>
<evidence type="ECO:0000313" key="4">
    <source>
        <dbReference type="EMBL" id="QBQ35976.1"/>
    </source>
</evidence>
<dbReference type="AlphaFoldDB" id="A0A4P7BBI9"/>
<feature type="domain" description="YCII-related" evidence="2">
    <location>
        <begin position="45"/>
        <end position="91"/>
    </location>
</feature>
<dbReference type="InterPro" id="IPR011008">
    <property type="entry name" value="Dimeric_a/b-barrel"/>
</dbReference>
<evidence type="ECO:0000259" key="2">
    <source>
        <dbReference type="Pfam" id="PF03795"/>
    </source>
</evidence>
<dbReference type="RefSeq" id="WP_134384233.1">
    <property type="nucleotide sequence ID" value="NZ_BMWW01000001.1"/>
</dbReference>
<dbReference type="Pfam" id="PF03795">
    <property type="entry name" value="YCII"/>
    <property type="match status" value="2"/>
</dbReference>
<gene>
    <name evidence="4" type="ORF">E1742_07320</name>
    <name evidence="3" type="ORF">GCM10007388_10000</name>
</gene>
<evidence type="ECO:0000313" key="6">
    <source>
        <dbReference type="Proteomes" id="UP000619512"/>
    </source>
</evidence>
<dbReference type="PANTHER" id="PTHR35174">
    <property type="entry name" value="BLL7171 PROTEIN-RELATED"/>
    <property type="match status" value="1"/>
</dbReference>